<proteinExistence type="predicted"/>
<dbReference type="EMBL" id="RBNJ01004161">
    <property type="protein sequence ID" value="RUS30197.1"/>
    <property type="molecule type" value="Genomic_DNA"/>
</dbReference>
<reference evidence="1 2" key="1">
    <citation type="journal article" date="2018" name="New Phytol.">
        <title>Phylogenomics of Endogonaceae and evolution of mycorrhizas within Mucoromycota.</title>
        <authorList>
            <person name="Chang Y."/>
            <person name="Desiro A."/>
            <person name="Na H."/>
            <person name="Sandor L."/>
            <person name="Lipzen A."/>
            <person name="Clum A."/>
            <person name="Barry K."/>
            <person name="Grigoriev I.V."/>
            <person name="Martin F.M."/>
            <person name="Stajich J.E."/>
            <person name="Smith M.E."/>
            <person name="Bonito G."/>
            <person name="Spatafora J.W."/>
        </authorList>
    </citation>
    <scope>NUCLEOTIDE SEQUENCE [LARGE SCALE GENOMIC DNA]</scope>
    <source>
        <strain evidence="1 2">AD002</strain>
    </source>
</reference>
<evidence type="ECO:0000313" key="1">
    <source>
        <dbReference type="EMBL" id="RUS30197.1"/>
    </source>
</evidence>
<gene>
    <name evidence="1" type="ORF">BC938DRAFT_479733</name>
</gene>
<evidence type="ECO:0000313" key="2">
    <source>
        <dbReference type="Proteomes" id="UP000274822"/>
    </source>
</evidence>
<dbReference type="AlphaFoldDB" id="A0A433QK94"/>
<sequence length="281" mass="31456">MPYMRSSRSRSWTEVMGLRMGVAALGWARKACAARVRSVLVPQFEPFYLWPIYLRDTLTHSPAVLEQKHLQARAFGGDDAEQCAEGPGCELIYIQMPQLRVAPVDEVEKRVGNVPAAIEEFCMTVPGARFGNLVDGTDERYPVARFEVRGDAAEMRPVGDRGGERVQEQGSKTDQDLFEARAQIYDVYDEAFTSGGLVGGWWPSQGRAVSGGKTVGMTRHCYCKLEKDFLDARASAMMNFYHYGIGEDIIEPASMVLEQGCDRNGECKKVRGWEMLRDVKH</sequence>
<protein>
    <submittedName>
        <fullName evidence="1">Uncharacterized protein</fullName>
    </submittedName>
</protein>
<organism evidence="1 2">
    <name type="scientific">Jimgerdemannia flammicorona</name>
    <dbReference type="NCBI Taxonomy" id="994334"/>
    <lineage>
        <taxon>Eukaryota</taxon>
        <taxon>Fungi</taxon>
        <taxon>Fungi incertae sedis</taxon>
        <taxon>Mucoromycota</taxon>
        <taxon>Mucoromycotina</taxon>
        <taxon>Endogonomycetes</taxon>
        <taxon>Endogonales</taxon>
        <taxon>Endogonaceae</taxon>
        <taxon>Jimgerdemannia</taxon>
    </lineage>
</organism>
<keyword evidence="2" id="KW-1185">Reference proteome</keyword>
<name>A0A433QK94_9FUNG</name>
<comment type="caution">
    <text evidence="1">The sequence shown here is derived from an EMBL/GenBank/DDBJ whole genome shotgun (WGS) entry which is preliminary data.</text>
</comment>
<dbReference type="Proteomes" id="UP000274822">
    <property type="component" value="Unassembled WGS sequence"/>
</dbReference>
<accession>A0A433QK94</accession>